<dbReference type="PANTHER" id="PTHR34276:SF1">
    <property type="entry name" value="MINI-RIBONUCLEASE 3"/>
    <property type="match status" value="1"/>
</dbReference>
<comment type="subunit">
    <text evidence="4">Homodimer.</text>
</comment>
<dbReference type="InterPro" id="IPR036389">
    <property type="entry name" value="RNase_III_sf"/>
</dbReference>
<accession>A0A075LV01</accession>
<keyword evidence="2 4" id="KW-0255">Endonuclease</keyword>
<comment type="cofactor">
    <cofactor evidence="4">
        <name>Mg(2+)</name>
        <dbReference type="ChEBI" id="CHEBI:18420"/>
    </cofactor>
</comment>
<dbReference type="OrthoDB" id="46571at2"/>
<dbReference type="InterPro" id="IPR000999">
    <property type="entry name" value="RNase_III_dom"/>
</dbReference>
<comment type="function">
    <text evidence="4">Involved in correct processing of both the 5' and 3' ends of 23S rRNA precursor. Processes 30S rRNA precursor transcript even in absence of ribonuclease 3 (Rnc); Rnc processes 30S rRNA into smaller rRNA precursors.</text>
</comment>
<dbReference type="GO" id="GO:0006364">
    <property type="term" value="P:rRNA processing"/>
    <property type="evidence" value="ECO:0007669"/>
    <property type="project" value="UniProtKB-UniRule"/>
</dbReference>
<name>A0A075LV01_9BACI</name>
<gene>
    <name evidence="4" type="primary">mrnC</name>
    <name evidence="6" type="ORF">GZ22_17695</name>
</gene>
<evidence type="ECO:0000259" key="5">
    <source>
        <dbReference type="SMART" id="SM00535"/>
    </source>
</evidence>
<dbReference type="GO" id="GO:0005737">
    <property type="term" value="C:cytoplasm"/>
    <property type="evidence" value="ECO:0007669"/>
    <property type="project" value="UniProtKB-SubCell"/>
</dbReference>
<evidence type="ECO:0000313" key="7">
    <source>
        <dbReference type="Proteomes" id="UP000027980"/>
    </source>
</evidence>
<reference evidence="6 7" key="1">
    <citation type="submission" date="2014-07" db="EMBL/GenBank/DDBJ databases">
        <title>Complete genome sequence of a moderately halophilic bacterium Terribacillus aidingensis MP602, isolated from Cryptomeria fortunei in Tianmu mountain in China.</title>
        <authorList>
            <person name="Wang Y."/>
            <person name="Lu P."/>
            <person name="Zhang L."/>
        </authorList>
    </citation>
    <scope>NUCLEOTIDE SEQUENCE [LARGE SCALE GENOMIC DNA]</scope>
    <source>
        <strain evidence="6 7">MP602</strain>
    </source>
</reference>
<organism evidence="6 7">
    <name type="scientific">Terribacillus saccharophilus</name>
    <dbReference type="NCBI Taxonomy" id="361277"/>
    <lineage>
        <taxon>Bacteria</taxon>
        <taxon>Bacillati</taxon>
        <taxon>Bacillota</taxon>
        <taxon>Bacilli</taxon>
        <taxon>Bacillales</taxon>
        <taxon>Bacillaceae</taxon>
        <taxon>Terribacillus</taxon>
    </lineage>
</organism>
<keyword evidence="4" id="KW-0963">Cytoplasm</keyword>
<keyword evidence="4" id="KW-0698">rRNA processing</keyword>
<dbReference type="HAMAP" id="MF_01468">
    <property type="entry name" value="RNase_Mini_III"/>
    <property type="match status" value="1"/>
</dbReference>
<evidence type="ECO:0000256" key="2">
    <source>
        <dbReference type="ARBA" id="ARBA00022759"/>
    </source>
</evidence>
<evidence type="ECO:0000313" key="6">
    <source>
        <dbReference type="EMBL" id="AIF68283.1"/>
    </source>
</evidence>
<dbReference type="EMBL" id="CP008876">
    <property type="protein sequence ID" value="AIF68283.1"/>
    <property type="molecule type" value="Genomic_DNA"/>
</dbReference>
<dbReference type="PIRSF" id="PIRSF005520">
    <property type="entry name" value="UCP005520"/>
    <property type="match status" value="1"/>
</dbReference>
<feature type="active site" evidence="4">
    <location>
        <position position="16"/>
    </location>
</feature>
<dbReference type="Proteomes" id="UP000027980">
    <property type="component" value="Chromosome"/>
</dbReference>
<dbReference type="EC" id="3.1.26.-" evidence="4"/>
<keyword evidence="3 4" id="KW-0378">Hydrolase</keyword>
<dbReference type="InterPro" id="IPR008226">
    <property type="entry name" value="Mini3_fam"/>
</dbReference>
<keyword evidence="4" id="KW-0690">Ribosome biogenesis</keyword>
<keyword evidence="4" id="KW-0460">Magnesium</keyword>
<dbReference type="KEGG" id="tap:GZ22_17695"/>
<dbReference type="GeneID" id="34220460"/>
<evidence type="ECO:0000256" key="1">
    <source>
        <dbReference type="ARBA" id="ARBA00022722"/>
    </source>
</evidence>
<sequence length="134" mass="15373">MDVKQMKSLALAYMGDAVYEIYVRRHLLQKGEVKPNQLHHAAVTFVSAKSQAKVVRDWLEHDMLSEEEQAVFRRGRNAKSGTVPKNTDVQTYKYSTGFEALIGYHYLLEDTDRLETLIQAAIKHVEGRSQQHGR</sequence>
<feature type="domain" description="RNase III" evidence="5">
    <location>
        <begin position="2"/>
        <end position="127"/>
    </location>
</feature>
<keyword evidence="4" id="KW-0694">RNA-binding</keyword>
<dbReference type="HOGENOM" id="CLU_091169_2_0_9"/>
<comment type="subcellular location">
    <subcellularLocation>
        <location evidence="4">Cytoplasm</location>
    </subcellularLocation>
</comment>
<dbReference type="AlphaFoldDB" id="A0A075LV01"/>
<keyword evidence="1 4" id="KW-0540">Nuclease</keyword>
<dbReference type="RefSeq" id="WP_038565124.1">
    <property type="nucleotide sequence ID" value="NZ_CP008876.1"/>
</dbReference>
<dbReference type="GO" id="GO:0004525">
    <property type="term" value="F:ribonuclease III activity"/>
    <property type="evidence" value="ECO:0007669"/>
    <property type="project" value="InterPro"/>
</dbReference>
<proteinExistence type="inferred from homology"/>
<evidence type="ECO:0000256" key="4">
    <source>
        <dbReference type="HAMAP-Rule" id="MF_01468"/>
    </source>
</evidence>
<dbReference type="CDD" id="cd00593">
    <property type="entry name" value="RIBOc"/>
    <property type="match status" value="1"/>
</dbReference>
<evidence type="ECO:0000256" key="3">
    <source>
        <dbReference type="ARBA" id="ARBA00022801"/>
    </source>
</evidence>
<keyword evidence="4" id="KW-0699">rRNA-binding</keyword>
<dbReference type="PANTHER" id="PTHR34276">
    <property type="entry name" value="MINI-RIBONUCLEASE 3"/>
    <property type="match status" value="1"/>
</dbReference>
<dbReference type="SUPFAM" id="SSF69065">
    <property type="entry name" value="RNase III domain-like"/>
    <property type="match status" value="1"/>
</dbReference>
<comment type="similarity">
    <text evidence="4">Belongs to the MrnC RNase family.</text>
</comment>
<dbReference type="SMART" id="SM00535">
    <property type="entry name" value="RIBOc"/>
    <property type="match status" value="1"/>
</dbReference>
<protein>
    <recommendedName>
        <fullName evidence="4">Mini-ribonuclease 3</fullName>
        <shortName evidence="4">Mini-3</shortName>
        <shortName evidence="4">Mini-RNase 3</shortName>
        <ecNumber evidence="4">3.1.26.-</ecNumber>
    </recommendedName>
    <alternativeName>
        <fullName evidence="4">Mini-RNase III</fullName>
        <shortName evidence="4">Mini-III</shortName>
    </alternativeName>
</protein>
<dbReference type="Gene3D" id="1.10.1520.10">
    <property type="entry name" value="Ribonuclease III domain"/>
    <property type="match status" value="1"/>
</dbReference>
<dbReference type="Pfam" id="PF00636">
    <property type="entry name" value="Ribonuclease_3"/>
    <property type="match status" value="1"/>
</dbReference>
<dbReference type="GO" id="GO:0019843">
    <property type="term" value="F:rRNA binding"/>
    <property type="evidence" value="ECO:0007669"/>
    <property type="project" value="UniProtKB-UniRule"/>
</dbReference>